<evidence type="ECO:0000256" key="1">
    <source>
        <dbReference type="ARBA" id="ARBA00023186"/>
    </source>
</evidence>
<feature type="signal peptide" evidence="6">
    <location>
        <begin position="1"/>
        <end position="28"/>
    </location>
</feature>
<dbReference type="PRINTS" id="PR00625">
    <property type="entry name" value="JDOMAIN"/>
</dbReference>
<gene>
    <name evidence="8" type="ORF">XNOV1_A029426</name>
</gene>
<evidence type="ECO:0000256" key="6">
    <source>
        <dbReference type="SAM" id="SignalP"/>
    </source>
</evidence>
<dbReference type="GO" id="GO:0051787">
    <property type="term" value="F:misfolded protein binding"/>
    <property type="evidence" value="ECO:0007669"/>
    <property type="project" value="TreeGrafter"/>
</dbReference>
<dbReference type="PANTHER" id="PTHR44360:SF1">
    <property type="entry name" value="DNAJ HOMOLOG SUBFAMILY B MEMBER 9"/>
    <property type="match status" value="1"/>
</dbReference>
<feature type="domain" description="J" evidence="7">
    <location>
        <begin position="34"/>
        <end position="98"/>
    </location>
</feature>
<evidence type="ECO:0000256" key="5">
    <source>
        <dbReference type="ARBA" id="ARBA00046365"/>
    </source>
</evidence>
<protein>
    <recommendedName>
        <fullName evidence="2">DnaJ homolog subfamily B member 9</fullName>
    </recommendedName>
    <alternativeName>
        <fullName evidence="3">Endoplasmic reticulum DNA J domain-containing protein 4</fullName>
    </alternativeName>
</protein>
<name>A0AAV1EQU3_XYRNO</name>
<reference evidence="8" key="1">
    <citation type="submission" date="2023-08" db="EMBL/GenBank/DDBJ databases">
        <authorList>
            <person name="Alioto T."/>
            <person name="Alioto T."/>
            <person name="Gomez Garrido J."/>
        </authorList>
    </citation>
    <scope>NUCLEOTIDE SEQUENCE</scope>
</reference>
<dbReference type="GO" id="GO:0005783">
    <property type="term" value="C:endoplasmic reticulum"/>
    <property type="evidence" value="ECO:0007669"/>
    <property type="project" value="TreeGrafter"/>
</dbReference>
<sequence length="183" mass="21425">MAVQGVFFWMRACVVLQLCLSLLLPAAASKTSRNYYEILNVEPTATASQIKKAFRKLAVKYHPDKNKSADAERTFREIAEAYKVLSDKEKRRLYDNVGHADFLQEGEASYDPEDQHESNFHFSFADFFHEFDEDPFVEEHVFHWDLEQDEEDEDGSHEDYSFEEPGFSFYFGDGGENEEMHFY</sequence>
<dbReference type="GO" id="GO:0051087">
    <property type="term" value="F:protein-folding chaperone binding"/>
    <property type="evidence" value="ECO:0007669"/>
    <property type="project" value="TreeGrafter"/>
</dbReference>
<dbReference type="AlphaFoldDB" id="A0AAV1EQU3"/>
<dbReference type="InterPro" id="IPR051948">
    <property type="entry name" value="Hsp70_co-chaperone_J-domain"/>
</dbReference>
<evidence type="ECO:0000256" key="3">
    <source>
        <dbReference type="ARBA" id="ARBA00041533"/>
    </source>
</evidence>
<comment type="function">
    <text evidence="4">Co-chaperone for Hsp70 protein HSPA5/BiP that acts as a key repressor of the ERN1/IRE1-mediated unfolded protein response (UPR). J domain-containing co-chaperones stimulate the ATPase activity of Hsp70 proteins and are required for efficient substrate recognition by Hsp70 proteins. In the unstressed endoplasmic reticulum, interacts with the luminal region of ERN1/IRE1 and selectively recruits HSPA5/BiP: HSPA5/BiP disrupts the dimerization of the active ERN1/IRE1 luminal region, thereby inactivating ERN1/IRE1. Also involved in endoplasmic reticulum-associated degradation (ERAD) of misfolded proteins. Required for survival of B-cell progenitors and normal antibody production.</text>
</comment>
<dbReference type="EMBL" id="OY660865">
    <property type="protein sequence ID" value="CAJ1051127.1"/>
    <property type="molecule type" value="Genomic_DNA"/>
</dbReference>
<dbReference type="Pfam" id="PF00226">
    <property type="entry name" value="DnaJ"/>
    <property type="match status" value="1"/>
</dbReference>
<keyword evidence="6" id="KW-0732">Signal</keyword>
<proteinExistence type="predicted"/>
<dbReference type="CDD" id="cd06257">
    <property type="entry name" value="DnaJ"/>
    <property type="match status" value="1"/>
</dbReference>
<dbReference type="PROSITE" id="PS50076">
    <property type="entry name" value="DNAJ_2"/>
    <property type="match status" value="1"/>
</dbReference>
<dbReference type="InterPro" id="IPR036869">
    <property type="entry name" value="J_dom_sf"/>
</dbReference>
<dbReference type="InterPro" id="IPR001623">
    <property type="entry name" value="DnaJ_domain"/>
</dbReference>
<evidence type="ECO:0000256" key="4">
    <source>
        <dbReference type="ARBA" id="ARBA00045428"/>
    </source>
</evidence>
<evidence type="ECO:0000256" key="2">
    <source>
        <dbReference type="ARBA" id="ARBA00040158"/>
    </source>
</evidence>
<dbReference type="SUPFAM" id="SSF46565">
    <property type="entry name" value="Chaperone J-domain"/>
    <property type="match status" value="1"/>
</dbReference>
<keyword evidence="9" id="KW-1185">Reference proteome</keyword>
<keyword evidence="1" id="KW-0143">Chaperone</keyword>
<dbReference type="PANTHER" id="PTHR44360">
    <property type="entry name" value="DNAJ HOMOLOG SUBFAMILY B MEMBER 9"/>
    <property type="match status" value="1"/>
</dbReference>
<evidence type="ECO:0000313" key="8">
    <source>
        <dbReference type="EMBL" id="CAJ1051127.1"/>
    </source>
</evidence>
<comment type="subunit">
    <text evidence="5">Interacts with HSPA5/BiP; interaction is direct. Interacts with ERN1/IRE1 (via the luminal region). Interacts with DERL1.</text>
</comment>
<dbReference type="SMART" id="SM00271">
    <property type="entry name" value="DnaJ"/>
    <property type="match status" value="1"/>
</dbReference>
<evidence type="ECO:0000259" key="7">
    <source>
        <dbReference type="PROSITE" id="PS50076"/>
    </source>
</evidence>
<feature type="chain" id="PRO_5043886266" description="DnaJ homolog subfamily B member 9" evidence="6">
    <location>
        <begin position="29"/>
        <end position="183"/>
    </location>
</feature>
<dbReference type="GO" id="GO:0036503">
    <property type="term" value="P:ERAD pathway"/>
    <property type="evidence" value="ECO:0007669"/>
    <property type="project" value="TreeGrafter"/>
</dbReference>
<evidence type="ECO:0000313" key="9">
    <source>
        <dbReference type="Proteomes" id="UP001178508"/>
    </source>
</evidence>
<accession>A0AAV1EQU3</accession>
<dbReference type="Proteomes" id="UP001178508">
    <property type="component" value="Chromosome 2"/>
</dbReference>
<organism evidence="8 9">
    <name type="scientific">Xyrichtys novacula</name>
    <name type="common">Pearly razorfish</name>
    <name type="synonym">Hemipteronotus novacula</name>
    <dbReference type="NCBI Taxonomy" id="13765"/>
    <lineage>
        <taxon>Eukaryota</taxon>
        <taxon>Metazoa</taxon>
        <taxon>Chordata</taxon>
        <taxon>Craniata</taxon>
        <taxon>Vertebrata</taxon>
        <taxon>Euteleostomi</taxon>
        <taxon>Actinopterygii</taxon>
        <taxon>Neopterygii</taxon>
        <taxon>Teleostei</taxon>
        <taxon>Neoteleostei</taxon>
        <taxon>Acanthomorphata</taxon>
        <taxon>Eupercaria</taxon>
        <taxon>Labriformes</taxon>
        <taxon>Labridae</taxon>
        <taxon>Xyrichtys</taxon>
    </lineage>
</organism>
<dbReference type="Gene3D" id="1.10.287.110">
    <property type="entry name" value="DnaJ domain"/>
    <property type="match status" value="1"/>
</dbReference>